<organism evidence="8">
    <name type="scientific">Culex tarsalis</name>
    <name type="common">Encephalitis mosquito</name>
    <dbReference type="NCBI Taxonomy" id="7177"/>
    <lineage>
        <taxon>Eukaryota</taxon>
        <taxon>Metazoa</taxon>
        <taxon>Ecdysozoa</taxon>
        <taxon>Arthropoda</taxon>
        <taxon>Hexapoda</taxon>
        <taxon>Insecta</taxon>
        <taxon>Pterygota</taxon>
        <taxon>Neoptera</taxon>
        <taxon>Endopterygota</taxon>
        <taxon>Diptera</taxon>
        <taxon>Nematocera</taxon>
        <taxon>Culicoidea</taxon>
        <taxon>Culicidae</taxon>
        <taxon>Culicinae</taxon>
        <taxon>Culicini</taxon>
        <taxon>Culex</taxon>
        <taxon>Culex</taxon>
    </lineage>
</organism>
<evidence type="ECO:0000256" key="1">
    <source>
        <dbReference type="ARBA" id="ARBA00022737"/>
    </source>
</evidence>
<dbReference type="PANTHER" id="PTHR46423:SF1">
    <property type="entry name" value="RNA POLYMERASE II-ASSOCIATED PROTEIN 3"/>
    <property type="match status" value="1"/>
</dbReference>
<protein>
    <recommendedName>
        <fullName evidence="4">RNA polymerase II-associated protein 3</fullName>
    </recommendedName>
</protein>
<feature type="region of interest" description="Disordered" evidence="6">
    <location>
        <begin position="522"/>
        <end position="542"/>
    </location>
</feature>
<name>A0A1Q3F7F3_CULTA</name>
<dbReference type="EMBL" id="GFDL01011544">
    <property type="protein sequence ID" value="JAV23501.1"/>
    <property type="molecule type" value="Transcribed_RNA"/>
</dbReference>
<evidence type="ECO:0000256" key="3">
    <source>
        <dbReference type="ARBA" id="ARBA00038275"/>
    </source>
</evidence>
<dbReference type="InterPro" id="IPR025986">
    <property type="entry name" value="RPAP3-like_C"/>
</dbReference>
<evidence type="ECO:0000256" key="2">
    <source>
        <dbReference type="ARBA" id="ARBA00022803"/>
    </source>
</evidence>
<evidence type="ECO:0000259" key="7">
    <source>
        <dbReference type="Pfam" id="PF13877"/>
    </source>
</evidence>
<feature type="compositionally biased region" description="Polar residues" evidence="6">
    <location>
        <begin position="484"/>
        <end position="494"/>
    </location>
</feature>
<comment type="similarity">
    <text evidence="3">Belongs to the RPAP3 family.</text>
</comment>
<keyword evidence="1" id="KW-0677">Repeat</keyword>
<dbReference type="Gene3D" id="1.25.40.10">
    <property type="entry name" value="Tetratricopeptide repeat domain"/>
    <property type="match status" value="2"/>
</dbReference>
<dbReference type="InterPro" id="IPR011990">
    <property type="entry name" value="TPR-like_helical_dom_sf"/>
</dbReference>
<proteinExistence type="inferred from homology"/>
<feature type="coiled-coil region" evidence="5">
    <location>
        <begin position="203"/>
        <end position="237"/>
    </location>
</feature>
<dbReference type="GO" id="GO:0101031">
    <property type="term" value="C:protein folding chaperone complex"/>
    <property type="evidence" value="ECO:0007669"/>
    <property type="project" value="TreeGrafter"/>
</dbReference>
<sequence length="664" mass="76252">MAKAVQTQLELKTQCEQVQQSLKGLYDWEQEIKQKEAQNRHQQQQQEVEGEHAPPVRSRVDEMLKFVADQNAKEKTELTPPSASSTAAEFKEAERFNAIGNTFHKRAKNAAEEFSFHKENNDQNAIEMYTKAIEINDRDPTYFLNRAHCLFNLERYEECIADCASAIALDSECANAYYRRMQAYEYLGNNEQAYSDCSKILKISMDRNQIARTKQDMERIEKRLKKEADIIKEQGNKHWSAKEYEKGRQCFSKAISLYGNDPIYYYNRSLCNFYLKDYDACAKDCDRAIELDKDYFRPYYQRMRVRELRADYLGAINDCQTYLKLVKNEKQRLTAEKDLERLQLTLKNEQQPKAYNWNELRKNASLVSFVNKAPHLRSKKPLKRIAISEASSAADSKENASNYVIASNYEAIPDAVIDKIFNNNTGERVVEPKPEPSNLESLFPASSNKLKQYFSPPVTPSSPPKETFRKEAGDPPQDNKSQETKASVSRVENTANERKEDVVSHAKKGKDLINKGTCKMEAETSVKADQPPRTVVHSGTENNFPPIPSNSVKFYHTWINLKTVEDKYQYLQSTLNAPLHKLLGESMSPDFLGDVFHILLHFCEHEKASPLAVLREVTKAPNVGLLVLMLSEKEKYDMLQLFDFMDANGDNAAEVRAVKSCLIY</sequence>
<feature type="compositionally biased region" description="Basic and acidic residues" evidence="6">
    <location>
        <begin position="495"/>
        <end position="506"/>
    </location>
</feature>
<dbReference type="SUPFAM" id="SSF48452">
    <property type="entry name" value="TPR-like"/>
    <property type="match status" value="2"/>
</dbReference>
<dbReference type="InterPro" id="IPR019734">
    <property type="entry name" value="TPR_rpt"/>
</dbReference>
<feature type="region of interest" description="Disordered" evidence="6">
    <location>
        <begin position="33"/>
        <end position="56"/>
    </location>
</feature>
<dbReference type="SMART" id="SM00028">
    <property type="entry name" value="TPR"/>
    <property type="match status" value="5"/>
</dbReference>
<keyword evidence="2" id="KW-0802">TPR repeat</keyword>
<feature type="domain" description="RNA-polymerase II-associated protein 3-like C-terminal" evidence="7">
    <location>
        <begin position="548"/>
        <end position="635"/>
    </location>
</feature>
<evidence type="ECO:0000313" key="8">
    <source>
        <dbReference type="EMBL" id="JAV23501.1"/>
    </source>
</evidence>
<reference evidence="8" key="1">
    <citation type="submission" date="2017-01" db="EMBL/GenBank/DDBJ databases">
        <title>A deep insight into the sialotranscriptome of adult male and female Cluex tarsalis mosquitoes.</title>
        <authorList>
            <person name="Ribeiro J.M."/>
            <person name="Moreira F."/>
            <person name="Bernard K.A."/>
            <person name="Calvo E."/>
        </authorList>
    </citation>
    <scope>NUCLEOTIDE SEQUENCE</scope>
    <source>
        <strain evidence="8">Kern County</strain>
        <tissue evidence="8">Salivary glands</tissue>
    </source>
</reference>
<dbReference type="Pfam" id="PF13181">
    <property type="entry name" value="TPR_8"/>
    <property type="match status" value="2"/>
</dbReference>
<evidence type="ECO:0000256" key="6">
    <source>
        <dbReference type="SAM" id="MobiDB-lite"/>
    </source>
</evidence>
<feature type="region of interest" description="Disordered" evidence="6">
    <location>
        <begin position="450"/>
        <end position="506"/>
    </location>
</feature>
<accession>A0A1Q3F7F3</accession>
<evidence type="ECO:0000256" key="5">
    <source>
        <dbReference type="SAM" id="Coils"/>
    </source>
</evidence>
<dbReference type="PANTHER" id="PTHR46423">
    <property type="entry name" value="RNA POLYMERASE II-ASSOCIATED PROTEIN 3"/>
    <property type="match status" value="1"/>
</dbReference>
<dbReference type="Pfam" id="PF13877">
    <property type="entry name" value="RPAP3_C"/>
    <property type="match status" value="1"/>
</dbReference>
<keyword evidence="5" id="KW-0175">Coiled coil</keyword>
<dbReference type="InterPro" id="IPR051966">
    <property type="entry name" value="RPAP3"/>
</dbReference>
<dbReference type="AlphaFoldDB" id="A0A1Q3F7F3"/>
<evidence type="ECO:0000256" key="4">
    <source>
        <dbReference type="ARBA" id="ARBA00040133"/>
    </source>
</evidence>